<evidence type="ECO:0000256" key="1">
    <source>
        <dbReference type="ARBA" id="ARBA00005807"/>
    </source>
</evidence>
<dbReference type="OrthoDB" id="2133332at2759"/>
<reference evidence="3 4" key="1">
    <citation type="journal article" date="2017" name="Nat. Ecol. Evol.">
        <title>Scallop genome provides insights into evolution of bilaterian karyotype and development.</title>
        <authorList>
            <person name="Wang S."/>
            <person name="Zhang J."/>
            <person name="Jiao W."/>
            <person name="Li J."/>
            <person name="Xun X."/>
            <person name="Sun Y."/>
            <person name="Guo X."/>
            <person name="Huan P."/>
            <person name="Dong B."/>
            <person name="Zhang L."/>
            <person name="Hu X."/>
            <person name="Sun X."/>
            <person name="Wang J."/>
            <person name="Zhao C."/>
            <person name="Wang Y."/>
            <person name="Wang D."/>
            <person name="Huang X."/>
            <person name="Wang R."/>
            <person name="Lv J."/>
            <person name="Li Y."/>
            <person name="Zhang Z."/>
            <person name="Liu B."/>
            <person name="Lu W."/>
            <person name="Hui Y."/>
            <person name="Liang J."/>
            <person name="Zhou Z."/>
            <person name="Hou R."/>
            <person name="Li X."/>
            <person name="Liu Y."/>
            <person name="Li H."/>
            <person name="Ning X."/>
            <person name="Lin Y."/>
            <person name="Zhao L."/>
            <person name="Xing Q."/>
            <person name="Dou J."/>
            <person name="Li Y."/>
            <person name="Mao J."/>
            <person name="Guo H."/>
            <person name="Dou H."/>
            <person name="Li T."/>
            <person name="Mu C."/>
            <person name="Jiang W."/>
            <person name="Fu Q."/>
            <person name="Fu X."/>
            <person name="Miao Y."/>
            <person name="Liu J."/>
            <person name="Yu Q."/>
            <person name="Li R."/>
            <person name="Liao H."/>
            <person name="Li X."/>
            <person name="Kong Y."/>
            <person name="Jiang Z."/>
            <person name="Chourrout D."/>
            <person name="Li R."/>
            <person name="Bao Z."/>
        </authorList>
    </citation>
    <scope>NUCLEOTIDE SEQUENCE [LARGE SCALE GENOMIC DNA]</scope>
    <source>
        <strain evidence="3 4">PY_sf001</strain>
    </source>
</reference>
<dbReference type="GO" id="GO:0005739">
    <property type="term" value="C:mitochondrion"/>
    <property type="evidence" value="ECO:0007669"/>
    <property type="project" value="TreeGrafter"/>
</dbReference>
<comment type="caution">
    <text evidence="3">The sequence shown here is derived from an EMBL/GenBank/DDBJ whole genome shotgun (WGS) entry which is preliminary data.</text>
</comment>
<organism evidence="3 4">
    <name type="scientific">Mizuhopecten yessoensis</name>
    <name type="common">Japanese scallop</name>
    <name type="synonym">Patinopecten yessoensis</name>
    <dbReference type="NCBI Taxonomy" id="6573"/>
    <lineage>
        <taxon>Eukaryota</taxon>
        <taxon>Metazoa</taxon>
        <taxon>Spiralia</taxon>
        <taxon>Lophotrochozoa</taxon>
        <taxon>Mollusca</taxon>
        <taxon>Bivalvia</taxon>
        <taxon>Autobranchia</taxon>
        <taxon>Pteriomorphia</taxon>
        <taxon>Pectinida</taxon>
        <taxon>Pectinoidea</taxon>
        <taxon>Pectinidae</taxon>
        <taxon>Mizuhopecten</taxon>
    </lineage>
</organism>
<evidence type="ECO:0000313" key="3">
    <source>
        <dbReference type="EMBL" id="OWF53785.1"/>
    </source>
</evidence>
<dbReference type="GO" id="GO:0009060">
    <property type="term" value="P:aerobic respiration"/>
    <property type="evidence" value="ECO:0007669"/>
    <property type="project" value="TreeGrafter"/>
</dbReference>
<dbReference type="AlphaFoldDB" id="A0A210QYM5"/>
<dbReference type="EMBL" id="NEDP02001215">
    <property type="protein sequence ID" value="OWF53785.1"/>
    <property type="molecule type" value="Genomic_DNA"/>
</dbReference>
<accession>A0A210QYM5</accession>
<dbReference type="Pfam" id="PF05308">
    <property type="entry name" value="Mito_fiss_reg"/>
    <property type="match status" value="1"/>
</dbReference>
<feature type="compositionally biased region" description="Basic and acidic residues" evidence="2">
    <location>
        <begin position="395"/>
        <end position="406"/>
    </location>
</feature>
<sequence>MDVIEDFVEILRVVLDYVGIDMDDMSEYLGSLNNRSRRALFHMHRAIVAKWHHSIIEPRVRMSNRWSHWRSDVRHRSLVRIIGTSLPLHPAKRLKIQSHMLRHRTRQDSCDSDVSLFSMTSTVSSSQADLMWVEEDLGDNCIRVRAQKNEDVDDCDTLDDFDNDFMLRNEGVRSPMNSTMISSVSMMSSCDPAAIHKITAMEDELTALRNQMAMLVLMQEQANQSQAVSSSVCATPTENSAPPTSTPTAELLDMFTPPLPPPPPSLYEPLPPDSLADCLPPPPVYFGVSMPPPPPAAPVTPSSKSSQDMSTPLQPTVLADKMNWKNSRETENTCTLTDILKGLGSVKLRSIQRSPGGTPLKVRRPDRECDRSDPAALIAQALKKKFAQQMTYSPDTDKENDNHDFSSSDIENSPHIIPGRTKKIKRRSILFDERRKSVGPLRDLNV</sequence>
<dbReference type="PANTHER" id="PTHR14215:SF0">
    <property type="entry name" value="WH2 DOMAIN-CONTAINING PROTEIN"/>
    <property type="match status" value="1"/>
</dbReference>
<comment type="similarity">
    <text evidence="1">Belongs to the MTFR1 family.</text>
</comment>
<feature type="region of interest" description="Disordered" evidence="2">
    <location>
        <begin position="350"/>
        <end position="371"/>
    </location>
</feature>
<dbReference type="GO" id="GO:0000266">
    <property type="term" value="P:mitochondrial fission"/>
    <property type="evidence" value="ECO:0007669"/>
    <property type="project" value="TreeGrafter"/>
</dbReference>
<evidence type="ECO:0000313" key="4">
    <source>
        <dbReference type="Proteomes" id="UP000242188"/>
    </source>
</evidence>
<dbReference type="PANTHER" id="PTHR14215">
    <property type="entry name" value="PROTEIN OF UNKNOWN FUNCTION DUF729"/>
    <property type="match status" value="1"/>
</dbReference>
<evidence type="ECO:0000256" key="2">
    <source>
        <dbReference type="SAM" id="MobiDB-lite"/>
    </source>
</evidence>
<dbReference type="Proteomes" id="UP000242188">
    <property type="component" value="Unassembled WGS sequence"/>
</dbReference>
<keyword evidence="4" id="KW-1185">Reference proteome</keyword>
<proteinExistence type="inferred from homology"/>
<gene>
    <name evidence="3" type="ORF">KP79_PYT08454</name>
</gene>
<protein>
    <submittedName>
        <fullName evidence="3">Mitochondrial fission regulator 2</fullName>
    </submittedName>
</protein>
<feature type="region of interest" description="Disordered" evidence="2">
    <location>
        <begin position="393"/>
        <end position="421"/>
    </location>
</feature>
<name>A0A210QYM5_MIZYE</name>
<dbReference type="InterPro" id="IPR007972">
    <property type="entry name" value="Mtfr1"/>
</dbReference>